<keyword evidence="5" id="KW-0808">Transferase</keyword>
<reference evidence="9 10" key="1">
    <citation type="journal article" date="2024" name="Nat. Commun.">
        <title>Phylogenomics reveals the evolutionary origins of lichenization in chlorophyte algae.</title>
        <authorList>
            <person name="Puginier C."/>
            <person name="Libourel C."/>
            <person name="Otte J."/>
            <person name="Skaloud P."/>
            <person name="Haon M."/>
            <person name="Grisel S."/>
            <person name="Petersen M."/>
            <person name="Berrin J.G."/>
            <person name="Delaux P.M."/>
            <person name="Dal Grande F."/>
            <person name="Keller J."/>
        </authorList>
    </citation>
    <scope>NUCLEOTIDE SEQUENCE [LARGE SCALE GENOMIC DNA]</scope>
    <source>
        <strain evidence="9 10">SAG 2043</strain>
    </source>
</reference>
<evidence type="ECO:0000256" key="5">
    <source>
        <dbReference type="ARBA" id="ARBA00022679"/>
    </source>
</evidence>
<evidence type="ECO:0000259" key="7">
    <source>
        <dbReference type="Pfam" id="PF00534"/>
    </source>
</evidence>
<accession>A0AAW1QBF2</accession>
<organism evidence="9 10">
    <name type="scientific">[Myrmecia] bisecta</name>
    <dbReference type="NCBI Taxonomy" id="41462"/>
    <lineage>
        <taxon>Eukaryota</taxon>
        <taxon>Viridiplantae</taxon>
        <taxon>Chlorophyta</taxon>
        <taxon>core chlorophytes</taxon>
        <taxon>Trebouxiophyceae</taxon>
        <taxon>Trebouxiales</taxon>
        <taxon>Trebouxiaceae</taxon>
        <taxon>Myrmecia</taxon>
    </lineage>
</organism>
<proteinExistence type="predicted"/>
<dbReference type="SUPFAM" id="SSF53756">
    <property type="entry name" value="UDP-Glycosyltransferase/glycogen phosphorylase"/>
    <property type="match status" value="1"/>
</dbReference>
<dbReference type="Proteomes" id="UP001489004">
    <property type="component" value="Unassembled WGS sequence"/>
</dbReference>
<keyword evidence="3" id="KW-0337">GPI-anchor biosynthesis</keyword>
<keyword evidence="10" id="KW-1185">Reference proteome</keyword>
<dbReference type="PANTHER" id="PTHR45871">
    <property type="entry name" value="N-ACETYLGLUCOSAMINYL-PHOSPHATIDYLINOSITOL BIOSYNTHETIC PROTEIN"/>
    <property type="match status" value="1"/>
</dbReference>
<sequence>MSVSRRVLLVSDFFYPNPGGVENHIDQLAQCLVSRGHKAVILTHAYEGHAGWRYLSNDLKVYYAPRLPFYSQVTFPTIFGSFRLLRAILIGERIDLVHAHQSFSVLAHESILHARTMGYKVVFTDHSLFGFADGSSILTNKLLKFTLADVHQVICVSHTSKENTVLRACVPPGRVSVIPNAVDTAKFWPSGQPDPPDKLTIVALSRMVYRKGIDLLNIVIPEMLARHPNLHFVIGGDGAKLPLLKATIQRQQLAARVEFLGAVPHQAAREVLVRGQIFVNASLTEAFCMAIVEAAAAGLLVVSTSVGGVPEVLPAHMIELAEPTPSSIIEALEAAIQKLPQRDPWKQHAEVQAMYSWPQIAQRTERVYDAAAASARDDTFVGRLKRYHKCGRWFGKICCCVAAVDYMYWCWLDWLYPANGIAIAPDTPYATDNLQETSLHHA</sequence>
<dbReference type="PANTHER" id="PTHR45871:SF1">
    <property type="entry name" value="PHOSPHATIDYLINOSITOL N-ACETYLGLUCOSAMINYLTRANSFERASE SUBUNIT A"/>
    <property type="match status" value="1"/>
</dbReference>
<dbReference type="AlphaFoldDB" id="A0AAW1QBF2"/>
<dbReference type="InterPro" id="IPR039507">
    <property type="entry name" value="PIG-A/GPI3"/>
</dbReference>
<dbReference type="GO" id="GO:0017176">
    <property type="term" value="F:phosphatidylinositol N-acetylglucosaminyltransferase activity"/>
    <property type="evidence" value="ECO:0007669"/>
    <property type="project" value="UniProtKB-EC"/>
</dbReference>
<evidence type="ECO:0000256" key="4">
    <source>
        <dbReference type="ARBA" id="ARBA00022676"/>
    </source>
</evidence>
<name>A0AAW1QBF2_9CHLO</name>
<dbReference type="InterPro" id="IPR001296">
    <property type="entry name" value="Glyco_trans_1"/>
</dbReference>
<feature type="domain" description="Glycosyl transferase family 1" evidence="7">
    <location>
        <begin position="193"/>
        <end position="349"/>
    </location>
</feature>
<evidence type="ECO:0000256" key="2">
    <source>
        <dbReference type="ARBA" id="ARBA00012420"/>
    </source>
</evidence>
<evidence type="ECO:0000256" key="3">
    <source>
        <dbReference type="ARBA" id="ARBA00022502"/>
    </source>
</evidence>
<dbReference type="GO" id="GO:0006506">
    <property type="term" value="P:GPI anchor biosynthetic process"/>
    <property type="evidence" value="ECO:0007669"/>
    <property type="project" value="UniProtKB-KW"/>
</dbReference>
<evidence type="ECO:0000313" key="10">
    <source>
        <dbReference type="Proteomes" id="UP001489004"/>
    </source>
</evidence>
<dbReference type="CDD" id="cd03796">
    <property type="entry name" value="GT4_PIG-A-like"/>
    <property type="match status" value="1"/>
</dbReference>
<dbReference type="Gene3D" id="3.40.50.2000">
    <property type="entry name" value="Glycogen Phosphorylase B"/>
    <property type="match status" value="2"/>
</dbReference>
<dbReference type="InterPro" id="IPR013234">
    <property type="entry name" value="PIGA_GPI_anchor_biosynthesis"/>
</dbReference>
<gene>
    <name evidence="9" type="ORF">WJX72_005225</name>
</gene>
<dbReference type="GO" id="GO:0000506">
    <property type="term" value="C:glycosylphosphatidylinositol-N-acetylglucosaminyltransferase (GPI-GnT) complex"/>
    <property type="evidence" value="ECO:0007669"/>
    <property type="project" value="InterPro"/>
</dbReference>
<evidence type="ECO:0000256" key="6">
    <source>
        <dbReference type="ARBA" id="ARBA00032160"/>
    </source>
</evidence>
<comment type="caution">
    <text evidence="9">The sequence shown here is derived from an EMBL/GenBank/DDBJ whole genome shotgun (WGS) entry which is preliminary data.</text>
</comment>
<evidence type="ECO:0000313" key="9">
    <source>
        <dbReference type="EMBL" id="KAK9817977.1"/>
    </source>
</evidence>
<feature type="domain" description="PIGA GPI anchor biosynthesis" evidence="8">
    <location>
        <begin position="44"/>
        <end position="133"/>
    </location>
</feature>
<dbReference type="EMBL" id="JALJOR010000004">
    <property type="protein sequence ID" value="KAK9817977.1"/>
    <property type="molecule type" value="Genomic_DNA"/>
</dbReference>
<protein>
    <recommendedName>
        <fullName evidence="2">phosphatidylinositol N-acetylglucosaminyltransferase</fullName>
        <ecNumber evidence="2">2.4.1.198</ecNumber>
    </recommendedName>
    <alternativeName>
        <fullName evidence="6">GlcNAc-PI synthesis protein</fullName>
    </alternativeName>
</protein>
<dbReference type="Pfam" id="PF08288">
    <property type="entry name" value="PIGA"/>
    <property type="match status" value="1"/>
</dbReference>
<keyword evidence="4" id="KW-0328">Glycosyltransferase</keyword>
<evidence type="ECO:0000256" key="1">
    <source>
        <dbReference type="ARBA" id="ARBA00004687"/>
    </source>
</evidence>
<dbReference type="EC" id="2.4.1.198" evidence="2"/>
<comment type="pathway">
    <text evidence="1">Glycolipid biosynthesis; glycosylphosphatidylinositol-anchor biosynthesis.</text>
</comment>
<dbReference type="Pfam" id="PF00534">
    <property type="entry name" value="Glycos_transf_1"/>
    <property type="match status" value="1"/>
</dbReference>
<evidence type="ECO:0000259" key="8">
    <source>
        <dbReference type="Pfam" id="PF08288"/>
    </source>
</evidence>
<dbReference type="FunFam" id="3.40.50.2000:FF:000026">
    <property type="entry name" value="Phosphatidylinositol N-acetylglucosaminyltransferase subunit A"/>
    <property type="match status" value="1"/>
</dbReference>